<dbReference type="OrthoDB" id="29798at10239"/>
<organism evidence="1 2">
    <name type="scientific">Ralstonia phage RSF1</name>
    <dbReference type="NCBI Taxonomy" id="1689679"/>
    <lineage>
        <taxon>Viruses</taxon>
        <taxon>Duplodnaviria</taxon>
        <taxon>Heunggongvirae</taxon>
        <taxon>Uroviricota</taxon>
        <taxon>Caudoviricetes</taxon>
        <taxon>Chimalliviridae</taxon>
        <taxon>Chiangmaivirus</taxon>
        <taxon>Chiangmaivirus RSF1</taxon>
    </lineage>
</organism>
<dbReference type="RefSeq" id="YP_009207858.1">
    <property type="nucleotide sequence ID" value="NC_028899.1"/>
</dbReference>
<protein>
    <submittedName>
        <fullName evidence="1">Uncharacterized protein</fullName>
    </submittedName>
</protein>
<proteinExistence type="predicted"/>
<accession>A0A0K2QR93</accession>
<keyword evidence="2" id="KW-1185">Reference proteome</keyword>
<dbReference type="Proteomes" id="UP000202583">
    <property type="component" value="Segment"/>
</dbReference>
<dbReference type="KEGG" id="vg:26634515"/>
<name>A0A0K2QR93_9CAUD</name>
<evidence type="ECO:0000313" key="1">
    <source>
        <dbReference type="EMBL" id="BAS04846.1"/>
    </source>
</evidence>
<reference evidence="1 2" key="1">
    <citation type="submission" date="2015-07" db="EMBL/GenBank/DDBJ databases">
        <title>Two Asian jumbo phage RSL2 and RSF1 infecting the phytopathogen Ralstonia solanacearum share common features related to the phi-KZ-like phages.</title>
        <authorList>
            <person name="Kawasaki T."/>
            <person name="Fujie M."/>
            <person name="Chatchawankanphanich O."/>
            <person name="Ogata H."/>
            <person name="Yamada T."/>
        </authorList>
    </citation>
    <scope>NUCLEOTIDE SEQUENCE [LARGE SCALE GENOMIC DNA]</scope>
    <source>
        <strain evidence="1 2">RSF1</strain>
    </source>
</reference>
<evidence type="ECO:0000313" key="2">
    <source>
        <dbReference type="Proteomes" id="UP000202583"/>
    </source>
</evidence>
<sequence>MDHIFQSNIYSDRDPDQNMVQMNSLFLNLVSQSAYCDCQSQPLKQYFGDFYTKARFSVENTFDKFLSSAPIELRPAKLFERFLDTHPYADIIQYRAEIPEGLIVPYLEYLKVLMPAQESANSIVKDVIDPFSQFVSKMISDEVFRNQAGHQIKEFAKLEPEYVKINKEFAKCFGKNDFRASAAFGEVVRRNGDWRAVFSETAELKKLYQAFPAADLTKKLNRLYEMLDELVDQIKLDHYAQVEKEVTQLLGNGMYFVAKMVELAALTTFRSRTFIEAINTTIKNIEELPTVTGRAGVGAAGDGFIAHDHQFR</sequence>
<dbReference type="EMBL" id="AP014927">
    <property type="protein sequence ID" value="BAS04846.1"/>
    <property type="molecule type" value="Genomic_DNA"/>
</dbReference>
<dbReference type="GeneID" id="26634515"/>